<organism evidence="1 2">
    <name type="scientific">Candidatus Yanofskybacteria bacterium RIFCSPHIGHO2_02_FULL_38_22b</name>
    <dbReference type="NCBI Taxonomy" id="1802673"/>
    <lineage>
        <taxon>Bacteria</taxon>
        <taxon>Candidatus Yanofskyibacteriota</taxon>
    </lineage>
</organism>
<accession>A0A1F8F106</accession>
<dbReference type="EMBL" id="MGJN01000014">
    <property type="protein sequence ID" value="OGN06822.1"/>
    <property type="molecule type" value="Genomic_DNA"/>
</dbReference>
<comment type="caution">
    <text evidence="1">The sequence shown here is derived from an EMBL/GenBank/DDBJ whole genome shotgun (WGS) entry which is preliminary data.</text>
</comment>
<sequence length="96" mass="11252">MRNYVLVSVSNYRGAEVIIAASTNKKLIFRKAAKLARQEVKSKSWEHHDYYVNLTDNRTGEEVDTLEFVCDRREKTFGKIVRDRGCREERIVGSWI</sequence>
<dbReference type="Proteomes" id="UP000176834">
    <property type="component" value="Unassembled WGS sequence"/>
</dbReference>
<evidence type="ECO:0000313" key="1">
    <source>
        <dbReference type="EMBL" id="OGN06822.1"/>
    </source>
</evidence>
<gene>
    <name evidence="1" type="ORF">A3B86_02910</name>
</gene>
<reference evidence="1 2" key="1">
    <citation type="journal article" date="2016" name="Nat. Commun.">
        <title>Thousands of microbial genomes shed light on interconnected biogeochemical processes in an aquifer system.</title>
        <authorList>
            <person name="Anantharaman K."/>
            <person name="Brown C.T."/>
            <person name="Hug L.A."/>
            <person name="Sharon I."/>
            <person name="Castelle C.J."/>
            <person name="Probst A.J."/>
            <person name="Thomas B.C."/>
            <person name="Singh A."/>
            <person name="Wilkins M.J."/>
            <person name="Karaoz U."/>
            <person name="Brodie E.L."/>
            <person name="Williams K.H."/>
            <person name="Hubbard S.S."/>
            <person name="Banfield J.F."/>
        </authorList>
    </citation>
    <scope>NUCLEOTIDE SEQUENCE [LARGE SCALE GENOMIC DNA]</scope>
</reference>
<evidence type="ECO:0000313" key="2">
    <source>
        <dbReference type="Proteomes" id="UP000176834"/>
    </source>
</evidence>
<proteinExistence type="predicted"/>
<name>A0A1F8F106_9BACT</name>
<dbReference type="AlphaFoldDB" id="A0A1F8F106"/>
<protein>
    <submittedName>
        <fullName evidence="1">Uncharacterized protein</fullName>
    </submittedName>
</protein>